<sequence length="157" mass="16983">MIAIRSASPGDVAAIAELMARRRETYEQYQPVFWRRAADARARHAGFLATLVNDSKAIFRVAEREGLFAGFAVATLVSPPPVYDPGGPACTLDDYAVVDDGDWATIGADLLRAVTQEARRRGAAQVVVVCGHADEAKREALRLSGLSIASEWWTAPL</sequence>
<name>A0A4V2Y5L6_9ACTN</name>
<dbReference type="AlphaFoldDB" id="A0A4V2Y5L6"/>
<protein>
    <submittedName>
        <fullName evidence="2">N-acetyltransferase</fullName>
    </submittedName>
</protein>
<keyword evidence="2" id="KW-0808">Transferase</keyword>
<gene>
    <name evidence="2" type="ORF">E1292_49180</name>
</gene>
<accession>A0A4V2Y5L6</accession>
<comment type="caution">
    <text evidence="2">The sequence shown here is derived from an EMBL/GenBank/DDBJ whole genome shotgun (WGS) entry which is preliminary data.</text>
</comment>
<dbReference type="SUPFAM" id="SSF55729">
    <property type="entry name" value="Acyl-CoA N-acyltransferases (Nat)"/>
    <property type="match status" value="1"/>
</dbReference>
<proteinExistence type="predicted"/>
<dbReference type="InterPro" id="IPR016181">
    <property type="entry name" value="Acyl_CoA_acyltransferase"/>
</dbReference>
<evidence type="ECO:0000259" key="1">
    <source>
        <dbReference type="PROSITE" id="PS51186"/>
    </source>
</evidence>
<dbReference type="GO" id="GO:0016747">
    <property type="term" value="F:acyltransferase activity, transferring groups other than amino-acyl groups"/>
    <property type="evidence" value="ECO:0007669"/>
    <property type="project" value="InterPro"/>
</dbReference>
<organism evidence="2 3">
    <name type="scientific">Nonomuraea deserti</name>
    <dbReference type="NCBI Taxonomy" id="1848322"/>
    <lineage>
        <taxon>Bacteria</taxon>
        <taxon>Bacillati</taxon>
        <taxon>Actinomycetota</taxon>
        <taxon>Actinomycetes</taxon>
        <taxon>Streptosporangiales</taxon>
        <taxon>Streptosporangiaceae</taxon>
        <taxon>Nonomuraea</taxon>
    </lineage>
</organism>
<dbReference type="Gene3D" id="3.40.630.30">
    <property type="match status" value="1"/>
</dbReference>
<reference evidence="2 3" key="1">
    <citation type="submission" date="2019-03" db="EMBL/GenBank/DDBJ databases">
        <title>Draft genome sequences of novel Actinobacteria.</title>
        <authorList>
            <person name="Sahin N."/>
            <person name="Ay H."/>
            <person name="Saygin H."/>
        </authorList>
    </citation>
    <scope>NUCLEOTIDE SEQUENCE [LARGE SCALE GENOMIC DNA]</scope>
    <source>
        <strain evidence="2 3">KC310</strain>
    </source>
</reference>
<dbReference type="EMBL" id="SMKO01000328">
    <property type="protein sequence ID" value="TDC84795.1"/>
    <property type="molecule type" value="Genomic_DNA"/>
</dbReference>
<dbReference type="Proteomes" id="UP000295258">
    <property type="component" value="Unassembled WGS sequence"/>
</dbReference>
<evidence type="ECO:0000313" key="2">
    <source>
        <dbReference type="EMBL" id="TDC84795.1"/>
    </source>
</evidence>
<keyword evidence="3" id="KW-1185">Reference proteome</keyword>
<feature type="domain" description="N-acetyltransferase" evidence="1">
    <location>
        <begin position="2"/>
        <end position="157"/>
    </location>
</feature>
<dbReference type="PROSITE" id="PS51186">
    <property type="entry name" value="GNAT"/>
    <property type="match status" value="1"/>
</dbReference>
<evidence type="ECO:0000313" key="3">
    <source>
        <dbReference type="Proteomes" id="UP000295258"/>
    </source>
</evidence>
<dbReference type="RefSeq" id="WP_132606689.1">
    <property type="nucleotide sequence ID" value="NZ_SMKO01000328.1"/>
</dbReference>
<dbReference type="InterPro" id="IPR000182">
    <property type="entry name" value="GNAT_dom"/>
</dbReference>